<dbReference type="PANTHER" id="PTHR37984:SF5">
    <property type="entry name" value="PROTEIN NYNRIN-LIKE"/>
    <property type="match status" value="1"/>
</dbReference>
<dbReference type="PANTHER" id="PTHR37984">
    <property type="entry name" value="PROTEIN CBG26694"/>
    <property type="match status" value="1"/>
</dbReference>
<evidence type="ECO:0000256" key="10">
    <source>
        <dbReference type="ARBA" id="ARBA00022842"/>
    </source>
</evidence>
<feature type="region of interest" description="Disordered" evidence="17">
    <location>
        <begin position="1101"/>
        <end position="1132"/>
    </location>
</feature>
<dbReference type="AlphaFoldDB" id="A0A0M4M1S5"/>
<name>A0A0M4M1S5_SCHJP</name>
<dbReference type="InterPro" id="IPR036397">
    <property type="entry name" value="RNaseH_sf"/>
</dbReference>
<dbReference type="FunFam" id="3.30.70.270:FF:000020">
    <property type="entry name" value="Transposon Tf2-6 polyprotein-like Protein"/>
    <property type="match status" value="1"/>
</dbReference>
<dbReference type="InterPro" id="IPR021109">
    <property type="entry name" value="Peptidase_aspartic_dom_sf"/>
</dbReference>
<feature type="non-terminal residue" evidence="20">
    <location>
        <position position="1"/>
    </location>
</feature>
<dbReference type="GO" id="GO:0006310">
    <property type="term" value="P:DNA recombination"/>
    <property type="evidence" value="ECO:0007669"/>
    <property type="project" value="UniProtKB-KW"/>
</dbReference>
<dbReference type="Pfam" id="PF09668">
    <property type="entry name" value="Asp_protease"/>
    <property type="match status" value="1"/>
</dbReference>
<dbReference type="InterPro" id="IPR041588">
    <property type="entry name" value="Integrase_H2C2"/>
</dbReference>
<dbReference type="Pfam" id="PF24626">
    <property type="entry name" value="SH3_Tf2-1"/>
    <property type="match status" value="1"/>
</dbReference>
<dbReference type="Gene3D" id="2.40.70.10">
    <property type="entry name" value="Acid Proteases"/>
    <property type="match status" value="1"/>
</dbReference>
<dbReference type="InterPro" id="IPR050951">
    <property type="entry name" value="Retrovirus_Pol_polyprotein"/>
</dbReference>
<feature type="domain" description="Reverse transcriptase" evidence="18">
    <location>
        <begin position="200"/>
        <end position="380"/>
    </location>
</feature>
<dbReference type="InterPro" id="IPR043128">
    <property type="entry name" value="Rev_trsase/Diguanyl_cyclase"/>
</dbReference>
<evidence type="ECO:0000259" key="19">
    <source>
        <dbReference type="PROSITE" id="PS50994"/>
    </source>
</evidence>
<evidence type="ECO:0000256" key="13">
    <source>
        <dbReference type="ARBA" id="ARBA00022918"/>
    </source>
</evidence>
<evidence type="ECO:0000256" key="2">
    <source>
        <dbReference type="ARBA" id="ARBA00022670"/>
    </source>
</evidence>
<evidence type="ECO:0000256" key="17">
    <source>
        <dbReference type="SAM" id="MobiDB-lite"/>
    </source>
</evidence>
<dbReference type="SUPFAM" id="SSF56672">
    <property type="entry name" value="DNA/RNA polymerases"/>
    <property type="match status" value="1"/>
</dbReference>
<gene>
    <name evidence="20" type="primary">pol</name>
</gene>
<dbReference type="GO" id="GO:0003723">
    <property type="term" value="F:RNA binding"/>
    <property type="evidence" value="ECO:0007669"/>
    <property type="project" value="UniProtKB-KW"/>
</dbReference>
<protein>
    <recommendedName>
        <fullName evidence="1">RNA-directed DNA polymerase</fullName>
        <ecNumber evidence="1">2.7.7.49</ecNumber>
    </recommendedName>
</protein>
<evidence type="ECO:0000256" key="16">
    <source>
        <dbReference type="ARBA" id="ARBA00023172"/>
    </source>
</evidence>
<dbReference type="Gene3D" id="3.30.420.10">
    <property type="entry name" value="Ribonuclease H-like superfamily/Ribonuclease H"/>
    <property type="match status" value="1"/>
</dbReference>
<evidence type="ECO:0000256" key="14">
    <source>
        <dbReference type="ARBA" id="ARBA00022932"/>
    </source>
</evidence>
<dbReference type="Gene3D" id="3.10.20.370">
    <property type="match status" value="1"/>
</dbReference>
<dbReference type="Pfam" id="PF00665">
    <property type="entry name" value="rve"/>
    <property type="match status" value="1"/>
</dbReference>
<dbReference type="EMBL" id="KT447435">
    <property type="protein sequence ID" value="ALE15148.1"/>
    <property type="molecule type" value="Genomic_DNA"/>
</dbReference>
<keyword evidence="6" id="KW-0479">Metal-binding</keyword>
<dbReference type="Gene3D" id="3.10.10.10">
    <property type="entry name" value="HIV Type 1 Reverse Transcriptase, subunit A, domain 1"/>
    <property type="match status" value="1"/>
</dbReference>
<dbReference type="InterPro" id="IPR000477">
    <property type="entry name" value="RT_dom"/>
</dbReference>
<evidence type="ECO:0000256" key="9">
    <source>
        <dbReference type="ARBA" id="ARBA00022801"/>
    </source>
</evidence>
<dbReference type="InterPro" id="IPR012337">
    <property type="entry name" value="RNaseH-like_sf"/>
</dbReference>
<keyword evidence="5" id="KW-0540">Nuclease</keyword>
<dbReference type="InterPro" id="IPR019103">
    <property type="entry name" value="Peptidase_aspartic_DDI1-type"/>
</dbReference>
<feature type="domain" description="Integrase catalytic" evidence="19">
    <location>
        <begin position="738"/>
        <end position="897"/>
    </location>
</feature>
<dbReference type="Pfam" id="PF17917">
    <property type="entry name" value="RT_RNaseH"/>
    <property type="match status" value="1"/>
</dbReference>
<dbReference type="InterPro" id="IPR041373">
    <property type="entry name" value="RT_RNaseH"/>
</dbReference>
<keyword evidence="11" id="KW-0694">RNA-binding</keyword>
<evidence type="ECO:0000256" key="3">
    <source>
        <dbReference type="ARBA" id="ARBA00022679"/>
    </source>
</evidence>
<dbReference type="GO" id="GO:0046872">
    <property type="term" value="F:metal ion binding"/>
    <property type="evidence" value="ECO:0007669"/>
    <property type="project" value="UniProtKB-KW"/>
</dbReference>
<dbReference type="GO" id="GO:0006508">
    <property type="term" value="P:proteolysis"/>
    <property type="evidence" value="ECO:0007669"/>
    <property type="project" value="UniProtKB-KW"/>
</dbReference>
<dbReference type="Gene3D" id="3.30.70.270">
    <property type="match status" value="2"/>
</dbReference>
<keyword evidence="4" id="KW-0548">Nucleotidyltransferase</keyword>
<dbReference type="Pfam" id="PF17921">
    <property type="entry name" value="Integrase_H2C2"/>
    <property type="match status" value="1"/>
</dbReference>
<keyword evidence="2" id="KW-0645">Protease</keyword>
<keyword evidence="15" id="KW-0238">DNA-binding</keyword>
<dbReference type="FunFam" id="3.10.20.370:FF:000001">
    <property type="entry name" value="Retrovirus-related Pol polyprotein from transposon 17.6-like protein"/>
    <property type="match status" value="1"/>
</dbReference>
<dbReference type="Gene3D" id="1.10.340.70">
    <property type="match status" value="1"/>
</dbReference>
<dbReference type="GO" id="GO:0003887">
    <property type="term" value="F:DNA-directed DNA polymerase activity"/>
    <property type="evidence" value="ECO:0007669"/>
    <property type="project" value="UniProtKB-KW"/>
</dbReference>
<sequence length="1132" mass="131827">VFVDGGASKSFVSIKFIEKHQLAYLLLEESETVIAAGGNLLEVLGIIELTINLGNQPITAEFRIIDNIAAQIIIGHDILQRGYIVNHKTNEVIEATHIEEPEEHESAATERIYTMELIPSEYSDSENEDIEKPKITKATIPETYRNLQIIKCAPKIYLNEHSVLDLCLDLVDERAHWQAPLIPLSYEKEQFANAKIEEMFKKGFIETSTSPRFCNMFLVPKKGTEKYRMVINYKPLNAYTKDFNYPMPSYKEIVTQLTGQHIFTRLDLKNAYHLLRIRKGDEPKTAFISKRGLYQFRVVPFGLKNAPAYFTRFITTILREFLNRCCIVYMDDILIYSKNEEQHEREVKTVLERLQNARLILSVEKCEFSVRELKFIGVIFSKDEVKPDKERIKAIQEWARPKNLRQLRSFIGYVNYVREFIPKISEKARPLYELTQKNRKYEWKIEHERAFTDIKNSANNVQFLHYFVPGAETRLETDASNYAIGAMLSQKVNEQFRPIAFYSHLLNATQRNWSTSEKELYAIYASCKHWEYYLEGTSRPFELLTDHQSLVSFFNSPKHTLRKKVLRWIYELSEYNFEIKYRKGSENTIADALSRRPDYESSAVTATLCSMSIQKDILKDAIKSAYENDATYKILIENEHARERENVELRNNLLYNADGIIIVPSEGKHIELILKEYHDDSVNGGHQGRDRTLAKIKTRFLWYGMSNDIRKYIRTCHVCQVTKKRNHKPYGPLQPLEIPERPAEALGIDFITDLPESNGYDSILTVVDRFSKGAKFIPCKKTCTAEELKQLMNENIFWAQGKPKEILSDCGPQLKAKDWQEYCGSLGIELKYTSGYRPQTNGQTERLNQTLEKYLRAYCSKAEDQWANYIKRAEFNHNTTPNTATGKTPFFIEHGREAIVSDIDELRSEYQRTPAVTNLAQINEEIRECLKEANKQTKFYYDRKVSQIPKLKIGDMVLLRKGFNAYWPTTGKLDKPFAGPFKVIEKIGDLAYKLDLGETNRKGIPDRFHISQLEPYNARQPFTDARDDYQIASVTAILDHRVEDKELWLYCVYTKPYNDESTGEPQYETLRNWLLAQRVKRVAQEELRSYCRRHKIAKGKYPHYENPRSARKRATKRLHGHVPLRAKIPKKS</sequence>
<keyword evidence="13" id="KW-0695">RNA-directed DNA polymerase</keyword>
<dbReference type="CDD" id="cd00303">
    <property type="entry name" value="retropepsin_like"/>
    <property type="match status" value="1"/>
</dbReference>
<evidence type="ECO:0000256" key="12">
    <source>
        <dbReference type="ARBA" id="ARBA00022908"/>
    </source>
</evidence>
<dbReference type="PROSITE" id="PS50878">
    <property type="entry name" value="RT_POL"/>
    <property type="match status" value="1"/>
</dbReference>
<evidence type="ECO:0000256" key="7">
    <source>
        <dbReference type="ARBA" id="ARBA00022750"/>
    </source>
</evidence>
<dbReference type="GO" id="GO:0005634">
    <property type="term" value="C:nucleus"/>
    <property type="evidence" value="ECO:0007669"/>
    <property type="project" value="UniProtKB-ARBA"/>
</dbReference>
<reference evidence="20" key="1">
    <citation type="journal article" date="2015" name="Mob. DNA">
        <title>A long terminal repeat retrotransposon of Schizosaccharomyces japonicus integrates upstream of RNA pol III transcribed genes.</title>
        <authorList>
            <person name="Guo Y."/>
            <person name="Singh P.K."/>
            <person name="Levin H.L."/>
        </authorList>
    </citation>
    <scope>NUCLEOTIDE SEQUENCE</scope>
</reference>
<dbReference type="FunFam" id="1.10.340.70:FF:000001">
    <property type="entry name" value="Retrovirus-related Pol polyprotein from transposon gypsy-like Protein"/>
    <property type="match status" value="1"/>
</dbReference>
<evidence type="ECO:0000256" key="5">
    <source>
        <dbReference type="ARBA" id="ARBA00022722"/>
    </source>
</evidence>
<dbReference type="SUPFAM" id="SSF50630">
    <property type="entry name" value="Acid proteases"/>
    <property type="match status" value="1"/>
</dbReference>
<dbReference type="PROSITE" id="PS50994">
    <property type="entry name" value="INTEGRASE"/>
    <property type="match status" value="1"/>
</dbReference>
<evidence type="ECO:0000313" key="20">
    <source>
        <dbReference type="EMBL" id="ALE15148.1"/>
    </source>
</evidence>
<keyword evidence="12" id="KW-0229">DNA integration</keyword>
<keyword evidence="8" id="KW-0255">Endonuclease</keyword>
<keyword evidence="9" id="KW-0378">Hydrolase</keyword>
<dbReference type="GO" id="GO:0003964">
    <property type="term" value="F:RNA-directed DNA polymerase activity"/>
    <property type="evidence" value="ECO:0007669"/>
    <property type="project" value="UniProtKB-KW"/>
</dbReference>
<keyword evidence="16" id="KW-0233">DNA recombination</keyword>
<dbReference type="InterPro" id="IPR001584">
    <property type="entry name" value="Integrase_cat-core"/>
</dbReference>
<dbReference type="CDD" id="cd01647">
    <property type="entry name" value="RT_LTR"/>
    <property type="match status" value="1"/>
</dbReference>
<evidence type="ECO:0000256" key="6">
    <source>
        <dbReference type="ARBA" id="ARBA00022723"/>
    </source>
</evidence>
<organism evidence="20">
    <name type="scientific">Schizosaccharomyces japonicus</name>
    <name type="common">Fission yeast</name>
    <dbReference type="NCBI Taxonomy" id="4897"/>
    <lineage>
        <taxon>Eukaryota</taxon>
        <taxon>Fungi</taxon>
        <taxon>Dikarya</taxon>
        <taxon>Ascomycota</taxon>
        <taxon>Taphrinomycotina</taxon>
        <taxon>Schizosaccharomycetes</taxon>
        <taxon>Schizosaccharomycetales</taxon>
        <taxon>Schizosaccharomycetaceae</taxon>
        <taxon>Schizosaccharomyces</taxon>
    </lineage>
</organism>
<keyword evidence="14" id="KW-0239">DNA-directed DNA polymerase</keyword>
<feature type="compositionally biased region" description="Basic residues" evidence="17">
    <location>
        <begin position="1109"/>
        <end position="1132"/>
    </location>
</feature>
<dbReference type="Pfam" id="PF00078">
    <property type="entry name" value="RVT_1"/>
    <property type="match status" value="1"/>
</dbReference>
<dbReference type="InterPro" id="IPR043502">
    <property type="entry name" value="DNA/RNA_pol_sf"/>
</dbReference>
<evidence type="ECO:0000256" key="11">
    <source>
        <dbReference type="ARBA" id="ARBA00022884"/>
    </source>
</evidence>
<dbReference type="GO" id="GO:0015074">
    <property type="term" value="P:DNA integration"/>
    <property type="evidence" value="ECO:0007669"/>
    <property type="project" value="UniProtKB-KW"/>
</dbReference>
<dbReference type="EC" id="2.7.7.49" evidence="1"/>
<keyword evidence="7" id="KW-0064">Aspartyl protease</keyword>
<proteinExistence type="predicted"/>
<dbReference type="GO" id="GO:0004190">
    <property type="term" value="F:aspartic-type endopeptidase activity"/>
    <property type="evidence" value="ECO:0007669"/>
    <property type="project" value="UniProtKB-KW"/>
</dbReference>
<evidence type="ECO:0000259" key="18">
    <source>
        <dbReference type="PROSITE" id="PS50878"/>
    </source>
</evidence>
<dbReference type="GO" id="GO:0004519">
    <property type="term" value="F:endonuclease activity"/>
    <property type="evidence" value="ECO:0007669"/>
    <property type="project" value="UniProtKB-KW"/>
</dbReference>
<dbReference type="SUPFAM" id="SSF53098">
    <property type="entry name" value="Ribonuclease H-like"/>
    <property type="match status" value="1"/>
</dbReference>
<evidence type="ECO:0000256" key="15">
    <source>
        <dbReference type="ARBA" id="ARBA00023125"/>
    </source>
</evidence>
<keyword evidence="10" id="KW-0460">Magnesium</keyword>
<dbReference type="CDD" id="cd09274">
    <property type="entry name" value="RNase_HI_RT_Ty3"/>
    <property type="match status" value="1"/>
</dbReference>
<dbReference type="GO" id="GO:0003677">
    <property type="term" value="F:DNA binding"/>
    <property type="evidence" value="ECO:0007669"/>
    <property type="project" value="UniProtKB-KW"/>
</dbReference>
<accession>A0A0M4M1S5</accession>
<evidence type="ECO:0000256" key="4">
    <source>
        <dbReference type="ARBA" id="ARBA00022695"/>
    </source>
</evidence>
<dbReference type="InterPro" id="IPR056924">
    <property type="entry name" value="SH3_Tf2-1"/>
</dbReference>
<evidence type="ECO:0000256" key="8">
    <source>
        <dbReference type="ARBA" id="ARBA00022759"/>
    </source>
</evidence>
<keyword evidence="3" id="KW-0808">Transferase</keyword>
<evidence type="ECO:0000256" key="1">
    <source>
        <dbReference type="ARBA" id="ARBA00012493"/>
    </source>
</evidence>